<name>A0A1M3SYT1_ASPLC</name>
<gene>
    <name evidence="1" type="ORF">ASPFODRAFT_714078</name>
</gene>
<evidence type="ECO:0000313" key="1">
    <source>
        <dbReference type="EMBL" id="OJZ79631.1"/>
    </source>
</evidence>
<dbReference type="AlphaFoldDB" id="A0A1M3SYT1"/>
<dbReference type="VEuPathDB" id="FungiDB:ASPFODRAFT_714078"/>
<sequence>MPLTLRFTEHGHRTVVSPAPQYVAHKSAVSPTVVRLMPQNGPARVEYPDAEIGTVHWGTTFKPGKWENAGQTEQNNDSLGNNVNIEFDYTARTSELPAMRITAAMSYCVCDGKNLANLTDTVVYGESRAKNGQITLAVKTSEIVLWECGYAIPL</sequence>
<dbReference type="EMBL" id="KV878281">
    <property type="protein sequence ID" value="OJZ79631.1"/>
    <property type="molecule type" value="Genomic_DNA"/>
</dbReference>
<proteinExistence type="predicted"/>
<accession>A0A1M3SYT1</accession>
<reference evidence="2" key="1">
    <citation type="journal article" date="2017" name="Genome Biol.">
        <title>Comparative genomics reveals high biological diversity and specific adaptations in the industrially and medically important fungal genus Aspergillus.</title>
        <authorList>
            <person name="de Vries R.P."/>
            <person name="Riley R."/>
            <person name="Wiebenga A."/>
            <person name="Aguilar-Osorio G."/>
            <person name="Amillis S."/>
            <person name="Uchima C.A."/>
            <person name="Anderluh G."/>
            <person name="Asadollahi M."/>
            <person name="Askin M."/>
            <person name="Barry K."/>
            <person name="Battaglia E."/>
            <person name="Bayram O."/>
            <person name="Benocci T."/>
            <person name="Braus-Stromeyer S.A."/>
            <person name="Caldana C."/>
            <person name="Canovas D."/>
            <person name="Cerqueira G.C."/>
            <person name="Chen F."/>
            <person name="Chen W."/>
            <person name="Choi C."/>
            <person name="Clum A."/>
            <person name="Dos Santos R.A."/>
            <person name="Damasio A.R."/>
            <person name="Diallinas G."/>
            <person name="Emri T."/>
            <person name="Fekete E."/>
            <person name="Flipphi M."/>
            <person name="Freyberg S."/>
            <person name="Gallo A."/>
            <person name="Gournas C."/>
            <person name="Habgood R."/>
            <person name="Hainaut M."/>
            <person name="Harispe M.L."/>
            <person name="Henrissat B."/>
            <person name="Hilden K.S."/>
            <person name="Hope R."/>
            <person name="Hossain A."/>
            <person name="Karabika E."/>
            <person name="Karaffa L."/>
            <person name="Karanyi Z."/>
            <person name="Krasevec N."/>
            <person name="Kuo A."/>
            <person name="Kusch H."/>
            <person name="LaButti K."/>
            <person name="Lagendijk E.L."/>
            <person name="Lapidus A."/>
            <person name="Levasseur A."/>
            <person name="Lindquist E."/>
            <person name="Lipzen A."/>
            <person name="Logrieco A.F."/>
            <person name="MacCabe A."/>
            <person name="Maekelae M.R."/>
            <person name="Malavazi I."/>
            <person name="Melin P."/>
            <person name="Meyer V."/>
            <person name="Mielnichuk N."/>
            <person name="Miskei M."/>
            <person name="Molnar A.P."/>
            <person name="Mule G."/>
            <person name="Ngan C.Y."/>
            <person name="Orejas M."/>
            <person name="Orosz E."/>
            <person name="Ouedraogo J.P."/>
            <person name="Overkamp K.M."/>
            <person name="Park H.-S."/>
            <person name="Perrone G."/>
            <person name="Piumi F."/>
            <person name="Punt P.J."/>
            <person name="Ram A.F."/>
            <person name="Ramon A."/>
            <person name="Rauscher S."/>
            <person name="Record E."/>
            <person name="Riano-Pachon D.M."/>
            <person name="Robert V."/>
            <person name="Roehrig J."/>
            <person name="Ruller R."/>
            <person name="Salamov A."/>
            <person name="Salih N.S."/>
            <person name="Samson R.A."/>
            <person name="Sandor E."/>
            <person name="Sanguinetti M."/>
            <person name="Schuetze T."/>
            <person name="Sepcic K."/>
            <person name="Shelest E."/>
            <person name="Sherlock G."/>
            <person name="Sophianopoulou V."/>
            <person name="Squina F.M."/>
            <person name="Sun H."/>
            <person name="Susca A."/>
            <person name="Todd R.B."/>
            <person name="Tsang A."/>
            <person name="Unkles S.E."/>
            <person name="van de Wiele N."/>
            <person name="van Rossen-Uffink D."/>
            <person name="Oliveira J.V."/>
            <person name="Vesth T.C."/>
            <person name="Visser J."/>
            <person name="Yu J.-H."/>
            <person name="Zhou M."/>
            <person name="Andersen M.R."/>
            <person name="Archer D.B."/>
            <person name="Baker S.E."/>
            <person name="Benoit I."/>
            <person name="Brakhage A.A."/>
            <person name="Braus G.H."/>
            <person name="Fischer R."/>
            <person name="Frisvad J.C."/>
            <person name="Goldman G.H."/>
            <person name="Houbraken J."/>
            <person name="Oakley B."/>
            <person name="Pocsi I."/>
            <person name="Scazzocchio C."/>
            <person name="Seiboth B."/>
            <person name="vanKuyk P.A."/>
            <person name="Wortman J."/>
            <person name="Dyer P.S."/>
            <person name="Grigoriev I.V."/>
        </authorList>
    </citation>
    <scope>NUCLEOTIDE SEQUENCE [LARGE SCALE GENOMIC DNA]</scope>
    <source>
        <strain evidence="2">CBS 106.47</strain>
    </source>
</reference>
<organism evidence="1 2">
    <name type="scientific">Aspergillus luchuensis (strain CBS 106.47)</name>
    <dbReference type="NCBI Taxonomy" id="1137211"/>
    <lineage>
        <taxon>Eukaryota</taxon>
        <taxon>Fungi</taxon>
        <taxon>Dikarya</taxon>
        <taxon>Ascomycota</taxon>
        <taxon>Pezizomycotina</taxon>
        <taxon>Eurotiomycetes</taxon>
        <taxon>Eurotiomycetidae</taxon>
        <taxon>Eurotiales</taxon>
        <taxon>Aspergillaceae</taxon>
        <taxon>Aspergillus</taxon>
        <taxon>Aspergillus subgen. Circumdati</taxon>
    </lineage>
</organism>
<dbReference type="Proteomes" id="UP000184063">
    <property type="component" value="Unassembled WGS sequence"/>
</dbReference>
<protein>
    <submittedName>
        <fullName evidence="1">Uncharacterized protein</fullName>
    </submittedName>
</protein>
<evidence type="ECO:0000313" key="2">
    <source>
        <dbReference type="Proteomes" id="UP000184063"/>
    </source>
</evidence>